<protein>
    <submittedName>
        <fullName evidence="2">Uncharacterized protein</fullName>
    </submittedName>
</protein>
<name>A0AB33JZJ3_9ACTN</name>
<feature type="region of interest" description="Disordered" evidence="1">
    <location>
        <begin position="118"/>
        <end position="145"/>
    </location>
</feature>
<gene>
    <name evidence="2" type="ORF">KCMC57_47560</name>
</gene>
<reference evidence="2" key="1">
    <citation type="submission" date="2024-07" db="EMBL/GenBank/DDBJ databases">
        <title>Complete genome sequences of cellulolytic bacteria, Kitasatospora sp. CMC57 and Streptomyces sp. CMC78, isolated from Japanese agricultural soil.</title>
        <authorList>
            <person name="Hashimoto T."/>
            <person name="Ito M."/>
            <person name="Iwamoto M."/>
            <person name="Fukahori D."/>
            <person name="Shoda T."/>
            <person name="Sakoda M."/>
            <person name="Morohoshi T."/>
            <person name="Mitsuboshi M."/>
            <person name="Nishizawa T."/>
        </authorList>
    </citation>
    <scope>NUCLEOTIDE SEQUENCE</scope>
    <source>
        <strain evidence="2">CMC57</strain>
    </source>
</reference>
<dbReference type="EMBL" id="AP035881">
    <property type="protein sequence ID" value="BFP48388.1"/>
    <property type="molecule type" value="Genomic_DNA"/>
</dbReference>
<proteinExistence type="predicted"/>
<accession>A0AB33JZJ3</accession>
<sequence>MVFTDSAFPVVEAERCRRPHAIVEQVFQDLEDSAPGHLPSGKFAANAASLTLAKLAHSLTHAVGTLASAFHSRARTGDVHRRLIAVPAWLAAGAEVLAFHLPERRPGQAAFEALRTTIGYRPPTGPTAPDEGPRRSRHRGGHHPAVTHTCHAHRIPLGGSRMNQEPPATDLT</sequence>
<evidence type="ECO:0000313" key="2">
    <source>
        <dbReference type="EMBL" id="BFP48388.1"/>
    </source>
</evidence>
<dbReference type="AlphaFoldDB" id="A0AB33JZJ3"/>
<evidence type="ECO:0000256" key="1">
    <source>
        <dbReference type="SAM" id="MobiDB-lite"/>
    </source>
</evidence>
<organism evidence="2">
    <name type="scientific">Kitasatospora sp. CMC57</name>
    <dbReference type="NCBI Taxonomy" id="3231513"/>
    <lineage>
        <taxon>Bacteria</taxon>
        <taxon>Bacillati</taxon>
        <taxon>Actinomycetota</taxon>
        <taxon>Actinomycetes</taxon>
        <taxon>Kitasatosporales</taxon>
        <taxon>Streptomycetaceae</taxon>
        <taxon>Kitasatospora</taxon>
    </lineage>
</organism>